<accession>A0A916W0K3</accession>
<dbReference type="GO" id="GO:0016787">
    <property type="term" value="F:hydrolase activity"/>
    <property type="evidence" value="ECO:0007669"/>
    <property type="project" value="InterPro"/>
</dbReference>
<feature type="domain" description="Cell wall hydrolase SleB" evidence="1">
    <location>
        <begin position="14"/>
        <end position="128"/>
    </location>
</feature>
<organism evidence="2 3">
    <name type="scientific">Nitratireductor aestuarii</name>
    <dbReference type="NCBI Taxonomy" id="1735103"/>
    <lineage>
        <taxon>Bacteria</taxon>
        <taxon>Pseudomonadati</taxon>
        <taxon>Pseudomonadota</taxon>
        <taxon>Alphaproteobacteria</taxon>
        <taxon>Hyphomicrobiales</taxon>
        <taxon>Phyllobacteriaceae</taxon>
        <taxon>Nitratireductor</taxon>
    </lineage>
</organism>
<dbReference type="Gene3D" id="1.10.10.2520">
    <property type="entry name" value="Cell wall hydrolase SleB, domain 1"/>
    <property type="match status" value="1"/>
</dbReference>
<dbReference type="Proteomes" id="UP000636264">
    <property type="component" value="Unassembled WGS sequence"/>
</dbReference>
<dbReference type="InterPro" id="IPR011105">
    <property type="entry name" value="Cell_wall_hydrolase_SleB"/>
</dbReference>
<evidence type="ECO:0000259" key="1">
    <source>
        <dbReference type="Pfam" id="PF07486"/>
    </source>
</evidence>
<dbReference type="InterPro" id="IPR042047">
    <property type="entry name" value="SleB_dom1"/>
</dbReference>
<keyword evidence="3" id="KW-1185">Reference proteome</keyword>
<sequence>MECLARAIYFEARGEPEKGQEAVALVVLNRVKNEHYPDTVCDVVYQNDHMRNKCQFSFACDGKPDTIKEKDAYEKAESIAREVLACGNGECEEPNLLMRSTHYHADYVTPRWAKKLKRTGQVGRHIFYYTASM</sequence>
<dbReference type="AlphaFoldDB" id="A0A916W0K3"/>
<comment type="caution">
    <text evidence="2">The sequence shown here is derived from an EMBL/GenBank/DDBJ whole genome shotgun (WGS) entry which is preliminary data.</text>
</comment>
<evidence type="ECO:0000313" key="3">
    <source>
        <dbReference type="Proteomes" id="UP000636264"/>
    </source>
</evidence>
<gene>
    <name evidence="2" type="ORF">GCM10011385_08890</name>
</gene>
<proteinExistence type="predicted"/>
<dbReference type="EMBL" id="BMIF01000002">
    <property type="protein sequence ID" value="GGA57633.1"/>
    <property type="molecule type" value="Genomic_DNA"/>
</dbReference>
<dbReference type="Pfam" id="PF07486">
    <property type="entry name" value="Hydrolase_2"/>
    <property type="match status" value="1"/>
</dbReference>
<reference evidence="2" key="2">
    <citation type="submission" date="2020-09" db="EMBL/GenBank/DDBJ databases">
        <authorList>
            <person name="Sun Q."/>
            <person name="Zhou Y."/>
        </authorList>
    </citation>
    <scope>NUCLEOTIDE SEQUENCE</scope>
    <source>
        <strain evidence="2">CGMCC 1.15320</strain>
    </source>
</reference>
<evidence type="ECO:0000313" key="2">
    <source>
        <dbReference type="EMBL" id="GGA57633.1"/>
    </source>
</evidence>
<reference evidence="2" key="1">
    <citation type="journal article" date="2014" name="Int. J. Syst. Evol. Microbiol.">
        <title>Complete genome sequence of Corynebacterium casei LMG S-19264T (=DSM 44701T), isolated from a smear-ripened cheese.</title>
        <authorList>
            <consortium name="US DOE Joint Genome Institute (JGI-PGF)"/>
            <person name="Walter F."/>
            <person name="Albersmeier A."/>
            <person name="Kalinowski J."/>
            <person name="Ruckert C."/>
        </authorList>
    </citation>
    <scope>NUCLEOTIDE SEQUENCE</scope>
    <source>
        <strain evidence="2">CGMCC 1.15320</strain>
    </source>
</reference>
<protein>
    <recommendedName>
        <fullName evidence="1">Cell wall hydrolase SleB domain-containing protein</fullName>
    </recommendedName>
</protein>
<name>A0A916W0K3_9HYPH</name>